<dbReference type="PROSITE" id="PS00086">
    <property type="entry name" value="CYTOCHROME_P450"/>
    <property type="match status" value="1"/>
</dbReference>
<organism evidence="9 10">
    <name type="scientific">Acrobeloides nanus</name>
    <dbReference type="NCBI Taxonomy" id="290746"/>
    <lineage>
        <taxon>Eukaryota</taxon>
        <taxon>Metazoa</taxon>
        <taxon>Ecdysozoa</taxon>
        <taxon>Nematoda</taxon>
        <taxon>Chromadorea</taxon>
        <taxon>Rhabditida</taxon>
        <taxon>Tylenchina</taxon>
        <taxon>Cephalobomorpha</taxon>
        <taxon>Cephaloboidea</taxon>
        <taxon>Cephalobidae</taxon>
        <taxon>Acrobeloides</taxon>
    </lineage>
</organism>
<dbReference type="CDD" id="cd20617">
    <property type="entry name" value="CYP1_2-like"/>
    <property type="match status" value="1"/>
</dbReference>
<name>A0A914DUP9_9BILA</name>
<dbReference type="SUPFAM" id="SSF48264">
    <property type="entry name" value="Cytochrome P450"/>
    <property type="match status" value="1"/>
</dbReference>
<dbReference type="GO" id="GO:0020037">
    <property type="term" value="F:heme binding"/>
    <property type="evidence" value="ECO:0007669"/>
    <property type="project" value="InterPro"/>
</dbReference>
<keyword evidence="4 8" id="KW-0560">Oxidoreductase</keyword>
<dbReference type="Pfam" id="PF00067">
    <property type="entry name" value="p450"/>
    <property type="match status" value="1"/>
</dbReference>
<evidence type="ECO:0000256" key="2">
    <source>
        <dbReference type="ARBA" id="ARBA00010617"/>
    </source>
</evidence>
<dbReference type="Gene3D" id="1.10.630.10">
    <property type="entry name" value="Cytochrome P450"/>
    <property type="match status" value="1"/>
</dbReference>
<keyword evidence="9" id="KW-1185">Reference proteome</keyword>
<evidence type="ECO:0000256" key="6">
    <source>
        <dbReference type="ARBA" id="ARBA00023033"/>
    </source>
</evidence>
<evidence type="ECO:0000256" key="7">
    <source>
        <dbReference type="PIRSR" id="PIRSR602401-1"/>
    </source>
</evidence>
<dbReference type="InterPro" id="IPR001128">
    <property type="entry name" value="Cyt_P450"/>
</dbReference>
<dbReference type="GO" id="GO:0016712">
    <property type="term" value="F:oxidoreductase activity, acting on paired donors, with incorporation or reduction of molecular oxygen, reduced flavin or flavoprotein as one donor, and incorporation of one atom of oxygen"/>
    <property type="evidence" value="ECO:0007669"/>
    <property type="project" value="TreeGrafter"/>
</dbReference>
<comment type="cofactor">
    <cofactor evidence="1 7">
        <name>heme</name>
        <dbReference type="ChEBI" id="CHEBI:30413"/>
    </cofactor>
</comment>
<dbReference type="GO" id="GO:0006082">
    <property type="term" value="P:organic acid metabolic process"/>
    <property type="evidence" value="ECO:0007669"/>
    <property type="project" value="TreeGrafter"/>
</dbReference>
<protein>
    <submittedName>
        <fullName evidence="10">Cytochrome P450</fullName>
    </submittedName>
</protein>
<dbReference type="InterPro" id="IPR002401">
    <property type="entry name" value="Cyt_P450_E_grp-I"/>
</dbReference>
<dbReference type="GO" id="GO:0006805">
    <property type="term" value="P:xenobiotic metabolic process"/>
    <property type="evidence" value="ECO:0007669"/>
    <property type="project" value="TreeGrafter"/>
</dbReference>
<dbReference type="GO" id="GO:0005506">
    <property type="term" value="F:iron ion binding"/>
    <property type="evidence" value="ECO:0007669"/>
    <property type="project" value="InterPro"/>
</dbReference>
<accession>A0A914DUP9</accession>
<keyword evidence="6 8" id="KW-0503">Monooxygenase</keyword>
<keyword evidence="5 7" id="KW-0408">Iron</keyword>
<dbReference type="FunFam" id="1.10.630.10:FF:000036">
    <property type="entry name" value="CYtochrome P450 family"/>
    <property type="match status" value="1"/>
</dbReference>
<dbReference type="GO" id="GO:0005737">
    <property type="term" value="C:cytoplasm"/>
    <property type="evidence" value="ECO:0007669"/>
    <property type="project" value="TreeGrafter"/>
</dbReference>
<evidence type="ECO:0000313" key="10">
    <source>
        <dbReference type="WBParaSite" id="ACRNAN_scaffold4027.g25414.t1"/>
    </source>
</evidence>
<keyword evidence="3 7" id="KW-0479">Metal-binding</keyword>
<dbReference type="PRINTS" id="PR00463">
    <property type="entry name" value="EP450I"/>
</dbReference>
<proteinExistence type="inferred from homology"/>
<dbReference type="InterPro" id="IPR036396">
    <property type="entry name" value="Cyt_P450_sf"/>
</dbReference>
<dbReference type="Proteomes" id="UP000887540">
    <property type="component" value="Unplaced"/>
</dbReference>
<dbReference type="WBParaSite" id="ACRNAN_scaffold4027.g25414.t1">
    <property type="protein sequence ID" value="ACRNAN_scaffold4027.g25414.t1"/>
    <property type="gene ID" value="ACRNAN_scaffold4027.g25414"/>
</dbReference>
<evidence type="ECO:0000256" key="8">
    <source>
        <dbReference type="RuleBase" id="RU000461"/>
    </source>
</evidence>
<dbReference type="PRINTS" id="PR00385">
    <property type="entry name" value="P450"/>
</dbReference>
<dbReference type="AlphaFoldDB" id="A0A914DUP9"/>
<evidence type="ECO:0000256" key="3">
    <source>
        <dbReference type="ARBA" id="ARBA00022723"/>
    </source>
</evidence>
<evidence type="ECO:0000256" key="4">
    <source>
        <dbReference type="ARBA" id="ARBA00023002"/>
    </source>
</evidence>
<reference evidence="10" key="1">
    <citation type="submission" date="2022-11" db="UniProtKB">
        <authorList>
            <consortium name="WormBaseParasite"/>
        </authorList>
    </citation>
    <scope>IDENTIFICATION</scope>
</reference>
<evidence type="ECO:0000313" key="9">
    <source>
        <dbReference type="Proteomes" id="UP000887540"/>
    </source>
</evidence>
<dbReference type="InterPro" id="IPR050182">
    <property type="entry name" value="Cytochrome_P450_fam2"/>
</dbReference>
<dbReference type="PANTHER" id="PTHR24300">
    <property type="entry name" value="CYTOCHROME P450 508A4-RELATED"/>
    <property type="match status" value="1"/>
</dbReference>
<keyword evidence="7 8" id="KW-0349">Heme</keyword>
<comment type="similarity">
    <text evidence="2 8">Belongs to the cytochrome P450 family.</text>
</comment>
<feature type="binding site" description="axial binding residue" evidence="7">
    <location>
        <position position="388"/>
    </location>
    <ligand>
        <name>heme</name>
        <dbReference type="ChEBI" id="CHEBI:30413"/>
    </ligand>
    <ligandPart>
        <name>Fe</name>
        <dbReference type="ChEBI" id="CHEBI:18248"/>
    </ligandPart>
</feature>
<dbReference type="PANTHER" id="PTHR24300:SF403">
    <property type="entry name" value="CYTOCHROME P450 306A1"/>
    <property type="match status" value="1"/>
</dbReference>
<dbReference type="GO" id="GO:0008395">
    <property type="term" value="F:steroid hydroxylase activity"/>
    <property type="evidence" value="ECO:0007669"/>
    <property type="project" value="TreeGrafter"/>
</dbReference>
<evidence type="ECO:0000256" key="5">
    <source>
        <dbReference type="ARBA" id="ARBA00023004"/>
    </source>
</evidence>
<evidence type="ECO:0000256" key="1">
    <source>
        <dbReference type="ARBA" id="ARBA00001971"/>
    </source>
</evidence>
<sequence>MVKWSKKYGPIFTVWMPKPSIVIADMELLKIALKDRAECFSGRPQSFLYGIFTGHKPNGDGIVLCQGEKWLAQRRFALKTFRNFGMGGNRMETLINFHTNRFMKQLADCIPPNRFATGVVLDIHYQLAFCLGNIINDLIMGRHYEYGDAEFAKFRELIDNTLKGVASFSMFFIDSYPWLRFICPRYYSYCRDGFEIQKFFLDEIDRHETTMDYNKEPENFIDAYLRDMMETGDENLSKLTLALNSGDLWTGGLETAVTTIYWGIIYLIHYPEIQRQLQQEIDLVLDTSPVSTAKRNEMPYMRATLDELQRLANILPWHIPHEVNEEVILAGFKIPKGTTIMPQIGAIFFDPEIFPDPNLFEPRRFLDQEGRYVRSEYLAPFGLGKRSCIGEGLAKMELFIIFTSLLQNFSFEAEDREHKPSLERNPGMTSVPTRFKCRIRRRRAELVTSEHESSKDQAE</sequence>
<dbReference type="InterPro" id="IPR017972">
    <property type="entry name" value="Cyt_P450_CS"/>
</dbReference>